<dbReference type="NCBIfam" id="TIGR03831">
    <property type="entry name" value="YgiT_finger"/>
    <property type="match status" value="1"/>
</dbReference>
<gene>
    <name evidence="2" type="ORF">BBF96_09345</name>
</gene>
<dbReference type="Proteomes" id="UP000267250">
    <property type="component" value="Chromosome"/>
</dbReference>
<dbReference type="OrthoDB" id="26294at2"/>
<evidence type="ECO:0000313" key="2">
    <source>
        <dbReference type="EMBL" id="AZR73576.1"/>
    </source>
</evidence>
<dbReference type="GO" id="GO:0003677">
    <property type="term" value="F:DNA binding"/>
    <property type="evidence" value="ECO:0007669"/>
    <property type="project" value="InterPro"/>
</dbReference>
<dbReference type="InterPro" id="IPR041657">
    <property type="entry name" value="HTH_17"/>
</dbReference>
<dbReference type="EMBL" id="CP016379">
    <property type="protein sequence ID" value="AZR73576.1"/>
    <property type="molecule type" value="Genomic_DNA"/>
</dbReference>
<dbReference type="Gene3D" id="3.10.20.860">
    <property type="match status" value="1"/>
</dbReference>
<evidence type="ECO:0000259" key="1">
    <source>
        <dbReference type="Pfam" id="PF12728"/>
    </source>
</evidence>
<keyword evidence="3" id="KW-1185">Reference proteome</keyword>
<dbReference type="AlphaFoldDB" id="A0A3S9SZ04"/>
<dbReference type="InterPro" id="IPR022453">
    <property type="entry name" value="Znf_MqsA-type"/>
</dbReference>
<dbReference type="Pfam" id="PF12728">
    <property type="entry name" value="HTH_17"/>
    <property type="match status" value="1"/>
</dbReference>
<sequence length="147" mass="16949">MPVEKCPICGGTVQQRLADFNHHYRGIPIELSEIPYQVCTECGEEFVDSRYGKIIEESIDQYRKFKKYEYNDLLTCEEVAALLAVSYQVVITMLSDGKLPGTKIGREWRIPYGVLMDYIQSMSAHNLSQPEKEIYQAYLDLLKKKGK</sequence>
<dbReference type="NCBIfam" id="TIGR01764">
    <property type="entry name" value="excise"/>
    <property type="match status" value="1"/>
</dbReference>
<reference evidence="2 3" key="1">
    <citation type="submission" date="2016-07" db="EMBL/GenBank/DDBJ databases">
        <title>Genome and transcriptome analysis of iron-reducing fermentative bacteria Anoxybacter fermentans.</title>
        <authorList>
            <person name="Zeng X."/>
            <person name="Shao Z."/>
        </authorList>
    </citation>
    <scope>NUCLEOTIDE SEQUENCE [LARGE SCALE GENOMIC DNA]</scope>
    <source>
        <strain evidence="2 3">DY22613</strain>
    </source>
</reference>
<proteinExistence type="predicted"/>
<dbReference type="RefSeq" id="WP_127016915.1">
    <property type="nucleotide sequence ID" value="NZ_CP016379.1"/>
</dbReference>
<name>A0A3S9SZ04_9FIRM</name>
<dbReference type="KEGG" id="aft:BBF96_09345"/>
<dbReference type="InterPro" id="IPR010093">
    <property type="entry name" value="SinI_DNA-bd"/>
</dbReference>
<accession>A0A3S9SZ04</accession>
<feature type="domain" description="Helix-turn-helix" evidence="1">
    <location>
        <begin position="73"/>
        <end position="122"/>
    </location>
</feature>
<organism evidence="2 3">
    <name type="scientific">Anoxybacter fermentans</name>
    <dbReference type="NCBI Taxonomy" id="1323375"/>
    <lineage>
        <taxon>Bacteria</taxon>
        <taxon>Bacillati</taxon>
        <taxon>Bacillota</taxon>
        <taxon>Clostridia</taxon>
        <taxon>Halanaerobiales</taxon>
        <taxon>Anoxybacter</taxon>
    </lineage>
</organism>
<protein>
    <recommendedName>
        <fullName evidence="1">Helix-turn-helix domain-containing protein</fullName>
    </recommendedName>
</protein>
<evidence type="ECO:0000313" key="3">
    <source>
        <dbReference type="Proteomes" id="UP000267250"/>
    </source>
</evidence>